<feature type="chain" id="PRO_5027057109" description="DUF732 domain-containing protein" evidence="1">
    <location>
        <begin position="28"/>
        <end position="105"/>
    </location>
</feature>
<evidence type="ECO:0000256" key="1">
    <source>
        <dbReference type="SAM" id="SignalP"/>
    </source>
</evidence>
<dbReference type="AlphaFoldDB" id="A0A6N4WHC7"/>
<dbReference type="Pfam" id="PF05305">
    <property type="entry name" value="DUF732"/>
    <property type="match status" value="1"/>
</dbReference>
<keyword evidence="4" id="KW-1185">Reference proteome</keyword>
<organism evidence="3 4">
    <name type="scientific">Mycolicibacterium anyangense</name>
    <dbReference type="NCBI Taxonomy" id="1431246"/>
    <lineage>
        <taxon>Bacteria</taxon>
        <taxon>Bacillati</taxon>
        <taxon>Actinomycetota</taxon>
        <taxon>Actinomycetes</taxon>
        <taxon>Mycobacteriales</taxon>
        <taxon>Mycobacteriaceae</taxon>
        <taxon>Mycolicibacterium</taxon>
    </lineage>
</organism>
<evidence type="ECO:0000313" key="4">
    <source>
        <dbReference type="Proteomes" id="UP000467249"/>
    </source>
</evidence>
<gene>
    <name evidence="3" type="ORF">MANY_39380</name>
</gene>
<sequence length="105" mass="11857">MRKRVIATSCVTIGATVVLLYSPIAQADDADFVRDVQAMGFPQAYDNLVSQAESACYFLVRNRDPDEIEARIARYTRINPPSKAHQFFVLAVNTYCPQFADRIRP</sequence>
<dbReference type="RefSeq" id="WP_163805722.1">
    <property type="nucleotide sequence ID" value="NZ_AP022620.1"/>
</dbReference>
<feature type="signal peptide" evidence="1">
    <location>
        <begin position="1"/>
        <end position="27"/>
    </location>
</feature>
<feature type="domain" description="DUF732" evidence="2">
    <location>
        <begin position="28"/>
        <end position="98"/>
    </location>
</feature>
<dbReference type="KEGG" id="many:MANY_39380"/>
<keyword evidence="1" id="KW-0732">Signal</keyword>
<evidence type="ECO:0000313" key="3">
    <source>
        <dbReference type="EMBL" id="BBZ78601.1"/>
    </source>
</evidence>
<dbReference type="Proteomes" id="UP000467249">
    <property type="component" value="Chromosome"/>
</dbReference>
<name>A0A6N4WHC7_9MYCO</name>
<evidence type="ECO:0000259" key="2">
    <source>
        <dbReference type="Pfam" id="PF05305"/>
    </source>
</evidence>
<dbReference type="InterPro" id="IPR007969">
    <property type="entry name" value="DUF732"/>
</dbReference>
<dbReference type="EMBL" id="AP022620">
    <property type="protein sequence ID" value="BBZ78601.1"/>
    <property type="molecule type" value="Genomic_DNA"/>
</dbReference>
<protein>
    <recommendedName>
        <fullName evidence="2">DUF732 domain-containing protein</fullName>
    </recommendedName>
</protein>
<accession>A0A6N4WHC7</accession>
<proteinExistence type="predicted"/>
<reference evidence="3 4" key="1">
    <citation type="journal article" date="2019" name="Emerg. Microbes Infect.">
        <title>Comprehensive subspecies identification of 175 nontuberculous mycobacteria species based on 7547 genomic profiles.</title>
        <authorList>
            <person name="Matsumoto Y."/>
            <person name="Kinjo T."/>
            <person name="Motooka D."/>
            <person name="Nabeya D."/>
            <person name="Jung N."/>
            <person name="Uechi K."/>
            <person name="Horii T."/>
            <person name="Iida T."/>
            <person name="Fujita J."/>
            <person name="Nakamura S."/>
        </authorList>
    </citation>
    <scope>NUCLEOTIDE SEQUENCE [LARGE SCALE GENOMIC DNA]</scope>
    <source>
        <strain evidence="3 4">JCM 30275</strain>
    </source>
</reference>